<dbReference type="Proteomes" id="UP000014227">
    <property type="component" value="Chromosome I"/>
</dbReference>
<dbReference type="Pfam" id="PF13490">
    <property type="entry name" value="zf-HC2"/>
    <property type="match status" value="1"/>
</dbReference>
<evidence type="ECO:0000313" key="3">
    <source>
        <dbReference type="EMBL" id="CCW36105.1"/>
    </source>
</evidence>
<dbReference type="STRING" id="454171.CP488_01797"/>
<keyword evidence="3" id="KW-0863">Zinc-finger</keyword>
<evidence type="ECO:0000259" key="2">
    <source>
        <dbReference type="Pfam" id="PF13490"/>
    </source>
</evidence>
<dbReference type="PATRIC" id="fig|1303518.3.peg.2389"/>
<accession>S0EZV7</accession>
<dbReference type="InParanoid" id="S0EZV7"/>
<dbReference type="OrthoDB" id="129419at2"/>
<feature type="region of interest" description="Disordered" evidence="1">
    <location>
        <begin position="77"/>
        <end position="105"/>
    </location>
</feature>
<protein>
    <submittedName>
        <fullName evidence="3">Putative zinc-finger</fullName>
    </submittedName>
</protein>
<dbReference type="InterPro" id="IPR027383">
    <property type="entry name" value="Znf_put"/>
</dbReference>
<proteinExistence type="predicted"/>
<keyword evidence="4" id="KW-1185">Reference proteome</keyword>
<dbReference type="RefSeq" id="WP_016483624.1">
    <property type="nucleotide sequence ID" value="NC_021487.1"/>
</dbReference>
<sequence length="105" mass="11992">MRCDDVETFIDLAVDGVLPDEAKQRLERHLLRCGRCAHRLKALEVARTMVWQAVPKAEPSPAYLERAQARLQAHFESLFPKTEPPSPTQRLLPFLQDDTTNKSSH</sequence>
<dbReference type="Gene3D" id="1.10.10.1320">
    <property type="entry name" value="Anti-sigma factor, zinc-finger domain"/>
    <property type="match status" value="1"/>
</dbReference>
<name>S0EZV7_CHTCT</name>
<keyword evidence="3" id="KW-0862">Zinc</keyword>
<feature type="domain" description="Putative zinc-finger" evidence="2">
    <location>
        <begin position="3"/>
        <end position="37"/>
    </location>
</feature>
<gene>
    <name evidence="3" type="ORF">CCALI_02298</name>
</gene>
<evidence type="ECO:0000313" key="4">
    <source>
        <dbReference type="Proteomes" id="UP000014227"/>
    </source>
</evidence>
<organism evidence="3 4">
    <name type="scientific">Chthonomonas calidirosea (strain DSM 23976 / ICMP 18418 / T49)</name>
    <dbReference type="NCBI Taxonomy" id="1303518"/>
    <lineage>
        <taxon>Bacteria</taxon>
        <taxon>Bacillati</taxon>
        <taxon>Armatimonadota</taxon>
        <taxon>Chthonomonadia</taxon>
        <taxon>Chthonomonadales</taxon>
        <taxon>Chthonomonadaceae</taxon>
        <taxon>Chthonomonas</taxon>
    </lineage>
</organism>
<keyword evidence="3" id="KW-0479">Metal-binding</keyword>
<dbReference type="eggNOG" id="COG5662">
    <property type="taxonomic scope" value="Bacteria"/>
</dbReference>
<dbReference type="InterPro" id="IPR041916">
    <property type="entry name" value="Anti_sigma_zinc_sf"/>
</dbReference>
<dbReference type="HOGENOM" id="CLU_2231816_0_0_0"/>
<dbReference type="EMBL" id="HF951689">
    <property type="protein sequence ID" value="CCW36105.1"/>
    <property type="molecule type" value="Genomic_DNA"/>
</dbReference>
<dbReference type="KEGG" id="ccz:CCALI_02298"/>
<reference evidence="4" key="1">
    <citation type="submission" date="2013-03" db="EMBL/GenBank/DDBJ databases">
        <title>Genome sequence of Chthonomonas calidirosea, the first sequenced genome from the Armatimonadetes phylum (formally candidate division OP10).</title>
        <authorList>
            <person name="Lee K.C.Y."/>
            <person name="Morgan X.C."/>
            <person name="Dunfield P.F."/>
            <person name="Tamas I."/>
            <person name="Houghton K.M."/>
            <person name="Vyssotski M."/>
            <person name="Ryan J.L.J."/>
            <person name="Lagutin K."/>
            <person name="McDonald I.R."/>
            <person name="Stott M.B."/>
        </authorList>
    </citation>
    <scope>NUCLEOTIDE SEQUENCE [LARGE SCALE GENOMIC DNA]</scope>
    <source>
        <strain evidence="4">DSM 23976 / ICMP 18418 / T49</strain>
    </source>
</reference>
<dbReference type="AlphaFoldDB" id="S0EZV7"/>
<dbReference type="GO" id="GO:0008270">
    <property type="term" value="F:zinc ion binding"/>
    <property type="evidence" value="ECO:0007669"/>
    <property type="project" value="UniProtKB-KW"/>
</dbReference>
<evidence type="ECO:0000256" key="1">
    <source>
        <dbReference type="SAM" id="MobiDB-lite"/>
    </source>
</evidence>